<evidence type="ECO:0000256" key="1">
    <source>
        <dbReference type="SAM" id="MobiDB-lite"/>
    </source>
</evidence>
<dbReference type="OrthoDB" id="2660403at2"/>
<keyword evidence="3" id="KW-1185">Reference proteome</keyword>
<name>A0A0W1AT36_9BACL</name>
<dbReference type="RefSeq" id="WP_060625767.1">
    <property type="nucleotide sequence ID" value="NZ_LCZJ02000034.1"/>
</dbReference>
<feature type="compositionally biased region" description="Low complexity" evidence="1">
    <location>
        <begin position="30"/>
        <end position="48"/>
    </location>
</feature>
<proteinExistence type="predicted"/>
<feature type="region of interest" description="Disordered" evidence="1">
    <location>
        <begin position="1"/>
        <end position="78"/>
    </location>
</feature>
<reference evidence="2 3" key="1">
    <citation type="journal article" date="2015" name="Int. Biodeterior. Biodegradation">
        <title>Physiological and genetic screening methods for the isolation of methyl tert-butyl ether-degrading bacteria for bioremediation purposes.</title>
        <authorList>
            <person name="Guisado I.M."/>
            <person name="Purswani J."/>
            <person name="Gonzalez Lopez J."/>
            <person name="Pozo C."/>
        </authorList>
    </citation>
    <scope>NUCLEOTIDE SEQUENCE [LARGE SCALE GENOMIC DNA]</scope>
    <source>
        <strain evidence="2 3">SH7</strain>
    </source>
</reference>
<protein>
    <submittedName>
        <fullName evidence="2">Uncharacterized protein</fullName>
    </submittedName>
</protein>
<evidence type="ECO:0000313" key="3">
    <source>
        <dbReference type="Proteomes" id="UP000054709"/>
    </source>
</evidence>
<dbReference type="EMBL" id="LCZJ02000034">
    <property type="protein sequence ID" value="KTD84445.1"/>
    <property type="molecule type" value="Genomic_DNA"/>
</dbReference>
<comment type="caution">
    <text evidence="2">The sequence shown here is derived from an EMBL/GenBank/DDBJ whole genome shotgun (WGS) entry which is preliminary data.</text>
</comment>
<evidence type="ECO:0000313" key="2">
    <source>
        <dbReference type="EMBL" id="KTD84445.1"/>
    </source>
</evidence>
<sequence>MKRIKGINNLSGAVLRSASGGSRSAEDNKSTTSKTGSSHSAQQPASAQIYTAPSLDGGDDEYKKLISGKVDNNKPSFA</sequence>
<organism evidence="2 3">
    <name type="scientific">Paenibacillus etheri</name>
    <dbReference type="NCBI Taxonomy" id="1306852"/>
    <lineage>
        <taxon>Bacteria</taxon>
        <taxon>Bacillati</taxon>
        <taxon>Bacillota</taxon>
        <taxon>Bacilli</taxon>
        <taxon>Bacillales</taxon>
        <taxon>Paenibacillaceae</taxon>
        <taxon>Paenibacillus</taxon>
    </lineage>
</organism>
<dbReference type="AlphaFoldDB" id="A0A0W1AT36"/>
<accession>A0A0W1AT36</accession>
<gene>
    <name evidence="2" type="ORF">UQ64_25990</name>
</gene>
<dbReference type="Proteomes" id="UP000054709">
    <property type="component" value="Unassembled WGS sequence"/>
</dbReference>